<reference evidence="1 3" key="1">
    <citation type="journal article" date="2011" name="Nature">
        <title>The Medicago genome provides insight into the evolution of rhizobial symbioses.</title>
        <authorList>
            <person name="Young N.D."/>
            <person name="Debelle F."/>
            <person name="Oldroyd G.E."/>
            <person name="Geurts R."/>
            <person name="Cannon S.B."/>
            <person name="Udvardi M.K."/>
            <person name="Benedito V.A."/>
            <person name="Mayer K.F."/>
            <person name="Gouzy J."/>
            <person name="Schoof H."/>
            <person name="Van de Peer Y."/>
            <person name="Proost S."/>
            <person name="Cook D.R."/>
            <person name="Meyers B.C."/>
            <person name="Spannagl M."/>
            <person name="Cheung F."/>
            <person name="De Mita S."/>
            <person name="Krishnakumar V."/>
            <person name="Gundlach H."/>
            <person name="Zhou S."/>
            <person name="Mudge J."/>
            <person name="Bharti A.K."/>
            <person name="Murray J.D."/>
            <person name="Naoumkina M.A."/>
            <person name="Rosen B."/>
            <person name="Silverstein K.A."/>
            <person name="Tang H."/>
            <person name="Rombauts S."/>
            <person name="Zhao P.X."/>
            <person name="Zhou P."/>
            <person name="Barbe V."/>
            <person name="Bardou P."/>
            <person name="Bechner M."/>
            <person name="Bellec A."/>
            <person name="Berger A."/>
            <person name="Berges H."/>
            <person name="Bidwell S."/>
            <person name="Bisseling T."/>
            <person name="Choisne N."/>
            <person name="Couloux A."/>
            <person name="Denny R."/>
            <person name="Deshpande S."/>
            <person name="Dai X."/>
            <person name="Doyle J.J."/>
            <person name="Dudez A.M."/>
            <person name="Farmer A.D."/>
            <person name="Fouteau S."/>
            <person name="Franken C."/>
            <person name="Gibelin C."/>
            <person name="Gish J."/>
            <person name="Goldstein S."/>
            <person name="Gonzalez A.J."/>
            <person name="Green P.J."/>
            <person name="Hallab A."/>
            <person name="Hartog M."/>
            <person name="Hua A."/>
            <person name="Humphray S.J."/>
            <person name="Jeong D.H."/>
            <person name="Jing Y."/>
            <person name="Jocker A."/>
            <person name="Kenton S.M."/>
            <person name="Kim D.J."/>
            <person name="Klee K."/>
            <person name="Lai H."/>
            <person name="Lang C."/>
            <person name="Lin S."/>
            <person name="Macmil S.L."/>
            <person name="Magdelenat G."/>
            <person name="Matthews L."/>
            <person name="McCorrison J."/>
            <person name="Monaghan E.L."/>
            <person name="Mun J.H."/>
            <person name="Najar F.Z."/>
            <person name="Nicholson C."/>
            <person name="Noirot C."/>
            <person name="O'Bleness M."/>
            <person name="Paule C.R."/>
            <person name="Poulain J."/>
            <person name="Prion F."/>
            <person name="Qin B."/>
            <person name="Qu C."/>
            <person name="Retzel E.F."/>
            <person name="Riddle C."/>
            <person name="Sallet E."/>
            <person name="Samain S."/>
            <person name="Samson N."/>
            <person name="Sanders I."/>
            <person name="Saurat O."/>
            <person name="Scarpelli C."/>
            <person name="Schiex T."/>
            <person name="Segurens B."/>
            <person name="Severin A.J."/>
            <person name="Sherrier D.J."/>
            <person name="Shi R."/>
            <person name="Sims S."/>
            <person name="Singer S.R."/>
            <person name="Sinharoy S."/>
            <person name="Sterck L."/>
            <person name="Viollet A."/>
            <person name="Wang B.B."/>
            <person name="Wang K."/>
            <person name="Wang M."/>
            <person name="Wang X."/>
            <person name="Warfsmann J."/>
            <person name="Weissenbach J."/>
            <person name="White D.D."/>
            <person name="White J.D."/>
            <person name="Wiley G.B."/>
            <person name="Wincker P."/>
            <person name="Xing Y."/>
            <person name="Yang L."/>
            <person name="Yao Z."/>
            <person name="Ying F."/>
            <person name="Zhai J."/>
            <person name="Zhou L."/>
            <person name="Zuber A."/>
            <person name="Denarie J."/>
            <person name="Dixon R.A."/>
            <person name="May G.D."/>
            <person name="Schwartz D.C."/>
            <person name="Rogers J."/>
            <person name="Quetier F."/>
            <person name="Town C.D."/>
            <person name="Roe B.A."/>
        </authorList>
    </citation>
    <scope>NUCLEOTIDE SEQUENCE [LARGE SCALE GENOMIC DNA]</scope>
    <source>
        <strain evidence="1">A17</strain>
        <strain evidence="2 3">cv. Jemalong A17</strain>
    </source>
</reference>
<evidence type="ECO:0000313" key="2">
    <source>
        <dbReference type="EnsemblPlants" id="KEH43276"/>
    </source>
</evidence>
<accession>A0A072VNR7</accession>
<keyword evidence="3" id="KW-1185">Reference proteome</keyword>
<dbReference type="InterPro" id="IPR040256">
    <property type="entry name" value="At4g02000-like"/>
</dbReference>
<name>A0A072VNR7_MEDTR</name>
<proteinExistence type="predicted"/>
<gene>
    <name evidence="1" type="ordered locus">MTR_1g089610</name>
</gene>
<dbReference type="AlphaFoldDB" id="A0A072VNR7"/>
<sequence>MSSDFVFSAQGYSQQHVKKPPDISKSSTMSFRGKLIEHEYGNRLLPKVFLETEVFEDMCTPWKDALVINFWEKLIQHIEGSSEESLETTRWIRNHGLVTRIHLTESKLQGGFEIIDWSPEFTSPEAKVKRTVVWIRFPGLNLVYYDESFLLAMASAIGRPIKVDNNTLRMGRGRFARVCGG</sequence>
<reference evidence="2" key="3">
    <citation type="submission" date="2015-04" db="UniProtKB">
        <authorList>
            <consortium name="EnsemblPlants"/>
        </authorList>
    </citation>
    <scope>IDENTIFICATION</scope>
    <source>
        <strain evidence="2">cv. Jemalong A17</strain>
    </source>
</reference>
<dbReference type="HOGENOM" id="CLU_1491171_0_0_1"/>
<evidence type="ECO:0000313" key="3">
    <source>
        <dbReference type="Proteomes" id="UP000002051"/>
    </source>
</evidence>
<dbReference type="STRING" id="3880.A0A072VNR7"/>
<dbReference type="EMBL" id="CM001217">
    <property type="protein sequence ID" value="KEH43276.1"/>
    <property type="molecule type" value="Genomic_DNA"/>
</dbReference>
<dbReference type="Proteomes" id="UP000002051">
    <property type="component" value="Unassembled WGS sequence"/>
</dbReference>
<dbReference type="PANTHER" id="PTHR31286">
    <property type="entry name" value="GLYCINE-RICH CELL WALL STRUCTURAL PROTEIN 1.8-LIKE"/>
    <property type="match status" value="1"/>
</dbReference>
<protein>
    <submittedName>
        <fullName evidence="1">DUF4283 domain protein</fullName>
    </submittedName>
</protein>
<organism evidence="1 3">
    <name type="scientific">Medicago truncatula</name>
    <name type="common">Barrel medic</name>
    <name type="synonym">Medicago tribuloides</name>
    <dbReference type="NCBI Taxonomy" id="3880"/>
    <lineage>
        <taxon>Eukaryota</taxon>
        <taxon>Viridiplantae</taxon>
        <taxon>Streptophyta</taxon>
        <taxon>Embryophyta</taxon>
        <taxon>Tracheophyta</taxon>
        <taxon>Spermatophyta</taxon>
        <taxon>Magnoliopsida</taxon>
        <taxon>eudicotyledons</taxon>
        <taxon>Gunneridae</taxon>
        <taxon>Pentapetalae</taxon>
        <taxon>rosids</taxon>
        <taxon>fabids</taxon>
        <taxon>Fabales</taxon>
        <taxon>Fabaceae</taxon>
        <taxon>Papilionoideae</taxon>
        <taxon>50 kb inversion clade</taxon>
        <taxon>NPAAA clade</taxon>
        <taxon>Hologalegina</taxon>
        <taxon>IRL clade</taxon>
        <taxon>Trifolieae</taxon>
        <taxon>Medicago</taxon>
    </lineage>
</organism>
<evidence type="ECO:0000313" key="1">
    <source>
        <dbReference type="EMBL" id="KEH43276.1"/>
    </source>
</evidence>
<reference evidence="1 3" key="2">
    <citation type="journal article" date="2014" name="BMC Genomics">
        <title>An improved genome release (version Mt4.0) for the model legume Medicago truncatula.</title>
        <authorList>
            <person name="Tang H."/>
            <person name="Krishnakumar V."/>
            <person name="Bidwell S."/>
            <person name="Rosen B."/>
            <person name="Chan A."/>
            <person name="Zhou S."/>
            <person name="Gentzbittel L."/>
            <person name="Childs K.L."/>
            <person name="Yandell M."/>
            <person name="Gundlach H."/>
            <person name="Mayer K.F."/>
            <person name="Schwartz D.C."/>
            <person name="Town C.D."/>
        </authorList>
    </citation>
    <scope>GENOME REANNOTATION</scope>
    <source>
        <strain evidence="1">A17</strain>
        <strain evidence="2 3">cv. Jemalong A17</strain>
    </source>
</reference>
<dbReference type="PANTHER" id="PTHR31286:SF171">
    <property type="entry name" value="CCHC-TYPE DOMAIN-CONTAINING PROTEIN"/>
    <property type="match status" value="1"/>
</dbReference>
<dbReference type="EnsemblPlants" id="KEH43276">
    <property type="protein sequence ID" value="KEH43276"/>
    <property type="gene ID" value="MTR_1g089610"/>
</dbReference>